<dbReference type="Pfam" id="PF22599">
    <property type="entry name" value="SecDF_P1_head"/>
    <property type="match status" value="1"/>
</dbReference>
<sequence>MKPSRRTAGSTVLLLACALGTAACDSDPAPAAPPASPSAPSSAPAGPRTTTTFTSDRPLSADALDRAAEQLRHRAELIGLADPKVTTADGTLTLSVAGPVDGDRIAALAHRPVLELRPVLAAGTFGAAPADRTSGDVPAQWQDRFTALDCGTDHPTAAPPGAAAAPTAPGTETVACSSTDPAGLRQKFLLGPAALQGSDIAGSTAELDPNGAGWQVHLRFTPAGGTAFADLTGRISVLQEPANQLAVLVDGAVLSHPYVSQAITGGQAVVSGSFDEEEARELAAQLATPALPADLRPGSTTTIGSTTTAAP</sequence>
<keyword evidence="6" id="KW-0811">Translocation</keyword>
<feature type="signal peptide" evidence="9">
    <location>
        <begin position="1"/>
        <end position="31"/>
    </location>
</feature>
<dbReference type="GO" id="GO:0015031">
    <property type="term" value="P:protein transport"/>
    <property type="evidence" value="ECO:0007669"/>
    <property type="project" value="UniProtKB-KW"/>
</dbReference>
<dbReference type="GO" id="GO:0005886">
    <property type="term" value="C:plasma membrane"/>
    <property type="evidence" value="ECO:0007669"/>
    <property type="project" value="TreeGrafter"/>
</dbReference>
<feature type="chain" id="PRO_5040989767" description="SecDF P1 head subdomain domain-containing protein" evidence="9">
    <location>
        <begin position="32"/>
        <end position="311"/>
    </location>
</feature>
<evidence type="ECO:0000256" key="4">
    <source>
        <dbReference type="ARBA" id="ARBA00022927"/>
    </source>
</evidence>
<dbReference type="PANTHER" id="PTHR30081:SF1">
    <property type="entry name" value="PROTEIN TRANSLOCASE SUBUNIT SECD"/>
    <property type="match status" value="1"/>
</dbReference>
<feature type="compositionally biased region" description="Polar residues" evidence="8">
    <location>
        <begin position="48"/>
        <end position="57"/>
    </location>
</feature>
<keyword evidence="9" id="KW-0732">Signal</keyword>
<evidence type="ECO:0000256" key="8">
    <source>
        <dbReference type="SAM" id="MobiDB-lite"/>
    </source>
</evidence>
<keyword evidence="2" id="KW-1003">Cell membrane</keyword>
<evidence type="ECO:0000313" key="12">
    <source>
        <dbReference type="Proteomes" id="UP001165143"/>
    </source>
</evidence>
<evidence type="ECO:0000256" key="7">
    <source>
        <dbReference type="ARBA" id="ARBA00023136"/>
    </source>
</evidence>
<organism evidence="11 12">
    <name type="scientific">Kitasatospora phosalacinea</name>
    <dbReference type="NCBI Taxonomy" id="2065"/>
    <lineage>
        <taxon>Bacteria</taxon>
        <taxon>Bacillati</taxon>
        <taxon>Actinomycetota</taxon>
        <taxon>Actinomycetes</taxon>
        <taxon>Kitasatosporales</taxon>
        <taxon>Streptomycetaceae</taxon>
        <taxon>Kitasatospora</taxon>
    </lineage>
</organism>
<accession>A0A9W6UNJ5</accession>
<evidence type="ECO:0000256" key="5">
    <source>
        <dbReference type="ARBA" id="ARBA00022989"/>
    </source>
</evidence>
<evidence type="ECO:0000313" key="11">
    <source>
        <dbReference type="EMBL" id="GLW54222.1"/>
    </source>
</evidence>
<feature type="region of interest" description="Disordered" evidence="8">
    <location>
        <begin position="150"/>
        <end position="170"/>
    </location>
</feature>
<keyword evidence="3" id="KW-0812">Transmembrane</keyword>
<evidence type="ECO:0000256" key="3">
    <source>
        <dbReference type="ARBA" id="ARBA00022692"/>
    </source>
</evidence>
<evidence type="ECO:0000256" key="2">
    <source>
        <dbReference type="ARBA" id="ARBA00022475"/>
    </source>
</evidence>
<keyword evidence="1" id="KW-0813">Transport</keyword>
<evidence type="ECO:0000256" key="1">
    <source>
        <dbReference type="ARBA" id="ARBA00022448"/>
    </source>
</evidence>
<keyword evidence="4" id="KW-0653">Protein transport</keyword>
<feature type="domain" description="SecDF P1 head subdomain" evidence="10">
    <location>
        <begin position="186"/>
        <end position="293"/>
    </location>
</feature>
<proteinExistence type="predicted"/>
<dbReference type="InterPro" id="IPR054384">
    <property type="entry name" value="SecDF_P1_head"/>
</dbReference>
<feature type="compositionally biased region" description="Low complexity" evidence="8">
    <location>
        <begin position="155"/>
        <end position="170"/>
    </location>
</feature>
<dbReference type="OrthoDB" id="5122697at2"/>
<gene>
    <name evidence="11" type="ORF">Kpho01_22330</name>
</gene>
<dbReference type="Proteomes" id="UP001165143">
    <property type="component" value="Unassembled WGS sequence"/>
</dbReference>
<dbReference type="AlphaFoldDB" id="A0A9W6UNJ5"/>
<reference evidence="11" key="1">
    <citation type="submission" date="2023-02" db="EMBL/GenBank/DDBJ databases">
        <title>Kitasatospora phosalacinea NBRC 14362.</title>
        <authorList>
            <person name="Ichikawa N."/>
            <person name="Sato H."/>
            <person name="Tonouchi N."/>
        </authorList>
    </citation>
    <scope>NUCLEOTIDE SEQUENCE</scope>
    <source>
        <strain evidence="11">NBRC 14362</strain>
    </source>
</reference>
<keyword evidence="7" id="KW-0472">Membrane</keyword>
<evidence type="ECO:0000256" key="6">
    <source>
        <dbReference type="ARBA" id="ARBA00023010"/>
    </source>
</evidence>
<dbReference type="RefSeq" id="WP_033253473.1">
    <property type="nucleotide sequence ID" value="NZ_BSRX01000011.1"/>
</dbReference>
<protein>
    <recommendedName>
        <fullName evidence="10">SecDF P1 head subdomain domain-containing protein</fullName>
    </recommendedName>
</protein>
<evidence type="ECO:0000256" key="9">
    <source>
        <dbReference type="SAM" id="SignalP"/>
    </source>
</evidence>
<evidence type="ECO:0000259" key="10">
    <source>
        <dbReference type="Pfam" id="PF22599"/>
    </source>
</evidence>
<comment type="caution">
    <text evidence="11">The sequence shown here is derived from an EMBL/GenBank/DDBJ whole genome shotgun (WGS) entry which is preliminary data.</text>
</comment>
<dbReference type="EMBL" id="BSRX01000011">
    <property type="protein sequence ID" value="GLW54222.1"/>
    <property type="molecule type" value="Genomic_DNA"/>
</dbReference>
<keyword evidence="5" id="KW-1133">Transmembrane helix</keyword>
<dbReference type="PANTHER" id="PTHR30081">
    <property type="entry name" value="PROTEIN-EXPORT MEMBRANE PROTEIN SEC"/>
    <property type="match status" value="1"/>
</dbReference>
<dbReference type="InterPro" id="IPR022813">
    <property type="entry name" value="SecD/SecF_arch_bac"/>
</dbReference>
<feature type="region of interest" description="Disordered" evidence="8">
    <location>
        <begin position="25"/>
        <end position="60"/>
    </location>
</feature>
<name>A0A9W6UNJ5_9ACTN</name>
<dbReference type="Gene3D" id="3.30.70.3400">
    <property type="match status" value="1"/>
</dbReference>
<dbReference type="PROSITE" id="PS51257">
    <property type="entry name" value="PROKAR_LIPOPROTEIN"/>
    <property type="match status" value="1"/>
</dbReference>
<dbReference type="Gene3D" id="3.30.1360.200">
    <property type="match status" value="1"/>
</dbReference>